<dbReference type="InterPro" id="IPR009959">
    <property type="entry name" value="Cyclase_SnoaL-like"/>
</dbReference>
<dbReference type="SUPFAM" id="SSF54427">
    <property type="entry name" value="NTF2-like"/>
    <property type="match status" value="1"/>
</dbReference>
<dbReference type="PANTHER" id="PTHR38436:SF1">
    <property type="entry name" value="ESTER CYCLASE"/>
    <property type="match status" value="1"/>
</dbReference>
<organism evidence="2 3">
    <name type="scientific">Chitinophaga arvensicola</name>
    <dbReference type="NCBI Taxonomy" id="29529"/>
    <lineage>
        <taxon>Bacteria</taxon>
        <taxon>Pseudomonadati</taxon>
        <taxon>Bacteroidota</taxon>
        <taxon>Chitinophagia</taxon>
        <taxon>Chitinophagales</taxon>
        <taxon>Chitinophagaceae</taxon>
        <taxon>Chitinophaga</taxon>
    </lineage>
</organism>
<evidence type="ECO:0000313" key="2">
    <source>
        <dbReference type="EMBL" id="SEW52083.1"/>
    </source>
</evidence>
<accession>A0A1I0S8G9</accession>
<keyword evidence="1" id="KW-1133">Transmembrane helix</keyword>
<dbReference type="Gene3D" id="3.10.450.50">
    <property type="match status" value="1"/>
</dbReference>
<proteinExistence type="predicted"/>
<dbReference type="AlphaFoldDB" id="A0A1I0S8G9"/>
<name>A0A1I0S8G9_9BACT</name>
<sequence>MATRYNRQINDFLQFQVSPPGYFCKKKTMKTAQYQVYLLSAALLLPAISYSQQKELKTTTMEKNKTMIRELYENAMNQRNLTALSQYIAPTYTGPSGVKGPAGFEVPVRSLIQSFPDIRWTLQEIIAEGNKVMVKWTWHGTHQADFQNIPATHKTIDLTGIAIYECQDGKVTALEIRTDRLGFLTALEVLPADIATAPVQEQVQFIDKFIVPAAGITEFKERVAVNRHFLRKLPGFITDAAYEHPDEQGNLVYVTIAQWESKAAVAKAKEQVQAFYQQEGFDMPGMLKRLGIVMDRGLYSRATE</sequence>
<dbReference type="InterPro" id="IPR011008">
    <property type="entry name" value="Dimeric_a/b-barrel"/>
</dbReference>
<evidence type="ECO:0000313" key="3">
    <source>
        <dbReference type="Proteomes" id="UP000199310"/>
    </source>
</evidence>
<dbReference type="GO" id="GO:0030638">
    <property type="term" value="P:polyketide metabolic process"/>
    <property type="evidence" value="ECO:0007669"/>
    <property type="project" value="InterPro"/>
</dbReference>
<reference evidence="3" key="1">
    <citation type="submission" date="2016-10" db="EMBL/GenBank/DDBJ databases">
        <authorList>
            <person name="Varghese N."/>
            <person name="Submissions S."/>
        </authorList>
    </citation>
    <scope>NUCLEOTIDE SEQUENCE [LARGE SCALE GENOMIC DNA]</scope>
    <source>
        <strain evidence="3">DSM 3695</strain>
    </source>
</reference>
<dbReference type="Gene3D" id="3.30.70.100">
    <property type="match status" value="1"/>
</dbReference>
<gene>
    <name evidence="2" type="ORF">SAMN04488122_4675</name>
</gene>
<feature type="transmembrane region" description="Helical" evidence="1">
    <location>
        <begin position="34"/>
        <end position="51"/>
    </location>
</feature>
<keyword evidence="1" id="KW-0812">Transmembrane</keyword>
<protein>
    <recommendedName>
        <fullName evidence="4">Antibiotic biosynthesis monooxygenase</fullName>
    </recommendedName>
</protein>
<dbReference type="InterPro" id="IPR032710">
    <property type="entry name" value="NTF2-like_dom_sf"/>
</dbReference>
<dbReference type="OrthoDB" id="4774596at2"/>
<dbReference type="Pfam" id="PF07366">
    <property type="entry name" value="SnoaL"/>
    <property type="match status" value="1"/>
</dbReference>
<keyword evidence="3" id="KW-1185">Reference proteome</keyword>
<evidence type="ECO:0000256" key="1">
    <source>
        <dbReference type="SAM" id="Phobius"/>
    </source>
</evidence>
<keyword evidence="1" id="KW-0472">Membrane</keyword>
<dbReference type="SUPFAM" id="SSF54909">
    <property type="entry name" value="Dimeric alpha+beta barrel"/>
    <property type="match status" value="1"/>
</dbReference>
<dbReference type="EMBL" id="FOJG01000002">
    <property type="protein sequence ID" value="SEW52083.1"/>
    <property type="molecule type" value="Genomic_DNA"/>
</dbReference>
<dbReference type="PANTHER" id="PTHR38436">
    <property type="entry name" value="POLYKETIDE CYCLASE SNOAL-LIKE DOMAIN"/>
    <property type="match status" value="1"/>
</dbReference>
<dbReference type="Proteomes" id="UP000199310">
    <property type="component" value="Unassembled WGS sequence"/>
</dbReference>
<dbReference type="STRING" id="29529.SAMN04488122_4675"/>
<evidence type="ECO:0008006" key="4">
    <source>
        <dbReference type="Google" id="ProtNLM"/>
    </source>
</evidence>